<dbReference type="PROSITE" id="PS50821">
    <property type="entry name" value="PAZ"/>
    <property type="match status" value="1"/>
</dbReference>
<accession>A0A9W8KZ36</accession>
<dbReference type="InterPro" id="IPR032474">
    <property type="entry name" value="Argonaute_N"/>
</dbReference>
<evidence type="ECO:0000259" key="1">
    <source>
        <dbReference type="PROSITE" id="PS50821"/>
    </source>
</evidence>
<evidence type="ECO:0000313" key="3">
    <source>
        <dbReference type="EMBL" id="KAJ2680353.1"/>
    </source>
</evidence>
<evidence type="ECO:0008006" key="5">
    <source>
        <dbReference type="Google" id="ProtNLM"/>
    </source>
</evidence>
<dbReference type="InterPro" id="IPR014811">
    <property type="entry name" value="ArgoL1"/>
</dbReference>
<organism evidence="3 4">
    <name type="scientific">Coemansia spiralis</name>
    <dbReference type="NCBI Taxonomy" id="417178"/>
    <lineage>
        <taxon>Eukaryota</taxon>
        <taxon>Fungi</taxon>
        <taxon>Fungi incertae sedis</taxon>
        <taxon>Zoopagomycota</taxon>
        <taxon>Kickxellomycotina</taxon>
        <taxon>Kickxellomycetes</taxon>
        <taxon>Kickxellales</taxon>
        <taxon>Kickxellaceae</taxon>
        <taxon>Coemansia</taxon>
    </lineage>
</organism>
<dbReference type="Pfam" id="PF16486">
    <property type="entry name" value="ArgoN"/>
    <property type="match status" value="1"/>
</dbReference>
<evidence type="ECO:0000259" key="2">
    <source>
        <dbReference type="PROSITE" id="PS50822"/>
    </source>
</evidence>
<dbReference type="AlphaFoldDB" id="A0A9W8KZ36"/>
<evidence type="ECO:0000313" key="4">
    <source>
        <dbReference type="Proteomes" id="UP001151518"/>
    </source>
</evidence>
<dbReference type="SMART" id="SM00950">
    <property type="entry name" value="Piwi"/>
    <property type="match status" value="1"/>
</dbReference>
<protein>
    <recommendedName>
        <fullName evidence="5">Piwi-domain-containing protein</fullName>
    </recommendedName>
</protein>
<dbReference type="SUPFAM" id="SSF101690">
    <property type="entry name" value="PAZ domain"/>
    <property type="match status" value="1"/>
</dbReference>
<dbReference type="PANTHER" id="PTHR22891">
    <property type="entry name" value="EUKARYOTIC TRANSLATION INITIATION FACTOR 2C"/>
    <property type="match status" value="1"/>
</dbReference>
<dbReference type="InterPro" id="IPR036085">
    <property type="entry name" value="PAZ_dom_sf"/>
</dbReference>
<dbReference type="SUPFAM" id="SSF53098">
    <property type="entry name" value="Ribonuclease H-like"/>
    <property type="match status" value="1"/>
</dbReference>
<dbReference type="SMART" id="SM01163">
    <property type="entry name" value="DUF1785"/>
    <property type="match status" value="1"/>
</dbReference>
<dbReference type="InterPro" id="IPR045246">
    <property type="entry name" value="Piwi_ago-like"/>
</dbReference>
<dbReference type="Pfam" id="PF08699">
    <property type="entry name" value="ArgoL1"/>
    <property type="match status" value="1"/>
</dbReference>
<dbReference type="OrthoDB" id="10252740at2759"/>
<dbReference type="InterPro" id="IPR032473">
    <property type="entry name" value="Argonaute_Mid_dom"/>
</dbReference>
<dbReference type="CDD" id="cd04657">
    <property type="entry name" value="Piwi_ago-like"/>
    <property type="match status" value="1"/>
</dbReference>
<reference evidence="3" key="1">
    <citation type="submission" date="2022-07" db="EMBL/GenBank/DDBJ databases">
        <title>Phylogenomic reconstructions and comparative analyses of Kickxellomycotina fungi.</title>
        <authorList>
            <person name="Reynolds N.K."/>
            <person name="Stajich J.E."/>
            <person name="Barry K."/>
            <person name="Grigoriev I.V."/>
            <person name="Crous P."/>
            <person name="Smith M.E."/>
        </authorList>
    </citation>
    <scope>NUCLEOTIDE SEQUENCE</scope>
    <source>
        <strain evidence="3">NRRL 3115</strain>
    </source>
</reference>
<dbReference type="EMBL" id="JANBTW010000005">
    <property type="protein sequence ID" value="KAJ2680353.1"/>
    <property type="molecule type" value="Genomic_DNA"/>
</dbReference>
<dbReference type="InterPro" id="IPR036397">
    <property type="entry name" value="RNaseH_sf"/>
</dbReference>
<feature type="domain" description="PAZ" evidence="1">
    <location>
        <begin position="217"/>
        <end position="336"/>
    </location>
</feature>
<proteinExistence type="predicted"/>
<comment type="caution">
    <text evidence="3">The sequence shown here is derived from an EMBL/GenBank/DDBJ whole genome shotgun (WGS) entry which is preliminary data.</text>
</comment>
<dbReference type="Gene3D" id="3.30.420.10">
    <property type="entry name" value="Ribonuclease H-like superfamily/Ribonuclease H"/>
    <property type="match status" value="1"/>
</dbReference>
<dbReference type="Gene3D" id="2.170.260.10">
    <property type="entry name" value="paz domain"/>
    <property type="match status" value="1"/>
</dbReference>
<dbReference type="InterPro" id="IPR012337">
    <property type="entry name" value="RNaseH-like_sf"/>
</dbReference>
<name>A0A9W8KZ36_9FUNG</name>
<dbReference type="InterPro" id="IPR003100">
    <property type="entry name" value="PAZ_dom"/>
</dbReference>
<feature type="domain" description="Piwi" evidence="2">
    <location>
        <begin position="513"/>
        <end position="814"/>
    </location>
</feature>
<gene>
    <name evidence="3" type="ORF">GGI25_000645</name>
</gene>
<sequence length="866" mass="96981">MSQTSAHVKQYGTLGRKQRVFVNYVELTKYPEGNIYQYDVELAPECGAFQKLPAPAFMRAVFDQAMRTFRTTKLKGIPLVYDARRIAYAPQPICHPKETLTLSTTYTDSGRTEAFIIQIRQTAVINTSILTEYIKGRKSVEIADIQPILTALDLAIGSVVHGEMLGFNRSFFTPDQSKMTSGALELWRGFSFSVRPGVEKLYLNINTAVTAMYSPGSLLELMQRLLDLNNINQLRGGLSPQMINKLGSYLRGLVLYLTHRGIQGKRKFAAKGLTGKPLDKESFEWEDPTRPGNPETVTVAQYYQRRYNIALRYPFLPGLVGRKKAVFPIEMCDVAPNQRYRGKLDEKQTSDMVTFACSRPSDNMDRITRALSTLELGSSPVVKSFGMVLPSKLSEIESRVLPPPTIMYGSNSRQKPKFSPQGGAWNMRDLCITKAGKPLKYWAVLILASSKMAPDNKVQAFIAALVDMCNRTGYRIDNPRPPIARGNQGADIAQEMRKACHAIRLPSGEAPQLLLVVLPTTNAQIYQTVKNCAYTTLGIQTQCMQAKHIQRPNPQYCANLCLKINAKLGGTNQSLQEGDMQIMLRKSPTLFMGCDVTHPAPGEQFKPSIASVVGSTDLMGLRYAATLIQLPSRQELVNLLFDAVVRHLKLFFKNTRTKPKHIIFYRDGVSETQFNQTRDRELVEILRACSSIEAGYKPQVTFLAVLKRHNTRFFPIGRDGDRTGNCVPGTIIDRSVTMAPLFDFYLFSHAAIQGTSRPTHYYVLHNDAGFTADEIQKLTYYLCYTYAICTRSVSLVPPVYYAHRVADRARCHLVGMGKEFDDASSAADGYYTGVTNIAPRTAPTHPSTITKLIVTHPRLEESMYFM</sequence>
<dbReference type="Pfam" id="PF02171">
    <property type="entry name" value="Piwi"/>
    <property type="match status" value="1"/>
</dbReference>
<dbReference type="Pfam" id="PF02170">
    <property type="entry name" value="PAZ"/>
    <property type="match status" value="1"/>
</dbReference>
<dbReference type="InterPro" id="IPR003165">
    <property type="entry name" value="Piwi"/>
</dbReference>
<dbReference type="Pfam" id="PF16488">
    <property type="entry name" value="ArgoL2"/>
    <property type="match status" value="1"/>
</dbReference>
<dbReference type="GO" id="GO:0003723">
    <property type="term" value="F:RNA binding"/>
    <property type="evidence" value="ECO:0007669"/>
    <property type="project" value="InterPro"/>
</dbReference>
<dbReference type="CDD" id="cd02846">
    <property type="entry name" value="PAZ_argonaute_like"/>
    <property type="match status" value="1"/>
</dbReference>
<dbReference type="InterPro" id="IPR032472">
    <property type="entry name" value="ArgoL2"/>
</dbReference>
<dbReference type="Pfam" id="PF16487">
    <property type="entry name" value="ArgoMid"/>
    <property type="match status" value="1"/>
</dbReference>
<dbReference type="PROSITE" id="PS50822">
    <property type="entry name" value="PIWI"/>
    <property type="match status" value="1"/>
</dbReference>
<dbReference type="Gene3D" id="3.40.50.2300">
    <property type="match status" value="1"/>
</dbReference>
<dbReference type="Proteomes" id="UP001151518">
    <property type="component" value="Unassembled WGS sequence"/>
</dbReference>